<dbReference type="Proteomes" id="UP000182235">
    <property type="component" value="Unassembled WGS sequence"/>
</dbReference>
<sequence length="120" mass="13172">MRISSYDEPWLQQVFGPSYRIKYIGIADKSRTETANTENSRQMACNGGNGGEATWVYHGIIPDTTARTPPPANASTSSTPPKRPTARLMEWASLEELAKISEDIIAGQAKVSSREKNAED</sequence>
<keyword evidence="3" id="KW-1185">Reference proteome</keyword>
<evidence type="ECO:0000256" key="1">
    <source>
        <dbReference type="SAM" id="MobiDB-lite"/>
    </source>
</evidence>
<evidence type="ECO:0000313" key="2">
    <source>
        <dbReference type="EMBL" id="OJD16027.1"/>
    </source>
</evidence>
<dbReference type="VEuPathDB" id="FungiDB:AJ78_03780"/>
<protein>
    <submittedName>
        <fullName evidence="2">Uncharacterized protein</fullName>
    </submittedName>
</protein>
<accession>A0A1J9Q711</accession>
<proteinExistence type="predicted"/>
<feature type="region of interest" description="Disordered" evidence="1">
    <location>
        <begin position="62"/>
        <end position="85"/>
    </location>
</feature>
<comment type="caution">
    <text evidence="2">The sequence shown here is derived from an EMBL/GenBank/DDBJ whole genome shotgun (WGS) entry which is preliminary data.</text>
</comment>
<dbReference type="EMBL" id="LGRN01000126">
    <property type="protein sequence ID" value="OJD16027.1"/>
    <property type="molecule type" value="Genomic_DNA"/>
</dbReference>
<organism evidence="2 3">
    <name type="scientific">Emergomyces pasteurianus Ep9510</name>
    <dbReference type="NCBI Taxonomy" id="1447872"/>
    <lineage>
        <taxon>Eukaryota</taxon>
        <taxon>Fungi</taxon>
        <taxon>Dikarya</taxon>
        <taxon>Ascomycota</taxon>
        <taxon>Pezizomycotina</taxon>
        <taxon>Eurotiomycetes</taxon>
        <taxon>Eurotiomycetidae</taxon>
        <taxon>Onygenales</taxon>
        <taxon>Ajellomycetaceae</taxon>
        <taxon>Emergomyces</taxon>
    </lineage>
</organism>
<evidence type="ECO:0000313" key="3">
    <source>
        <dbReference type="Proteomes" id="UP000182235"/>
    </source>
</evidence>
<gene>
    <name evidence="2" type="ORF">AJ78_03780</name>
</gene>
<reference evidence="2 3" key="1">
    <citation type="submission" date="2015-07" db="EMBL/GenBank/DDBJ databases">
        <title>Emmonsia species relationships and genome sequence.</title>
        <authorList>
            <consortium name="The Broad Institute Genomics Platform"/>
            <person name="Cuomo C.A."/>
            <person name="Munoz J.F."/>
            <person name="Imamovic A."/>
            <person name="Priest M.E."/>
            <person name="Young S."/>
            <person name="Clay O.K."/>
            <person name="McEwen J.G."/>
        </authorList>
    </citation>
    <scope>NUCLEOTIDE SEQUENCE [LARGE SCALE GENOMIC DNA]</scope>
    <source>
        <strain evidence="2 3">UAMH 9510</strain>
    </source>
</reference>
<dbReference type="AlphaFoldDB" id="A0A1J9Q711"/>
<name>A0A1J9Q711_9EURO</name>